<dbReference type="InterPro" id="IPR002877">
    <property type="entry name" value="RNA_MeTrfase_FtsJ_dom"/>
</dbReference>
<dbReference type="InterPro" id="IPR050082">
    <property type="entry name" value="RNA_methyltr_RlmE"/>
</dbReference>
<keyword evidence="5 9" id="KW-0808">Transferase</keyword>
<comment type="caution">
    <text evidence="12">The sequence shown here is derived from an EMBL/GenBank/DDBJ whole genome shotgun (WGS) entry which is preliminary data.</text>
</comment>
<comment type="subcellular location">
    <subcellularLocation>
        <location evidence="2 9">Cytoplasm</location>
    </subcellularLocation>
    <subcellularLocation>
        <location evidence="1">Nucleus</location>
    </subcellularLocation>
</comment>
<evidence type="ECO:0000256" key="10">
    <source>
        <dbReference type="SAM" id="MobiDB-lite"/>
    </source>
</evidence>
<evidence type="ECO:0000256" key="8">
    <source>
        <dbReference type="ARBA" id="ARBA00048902"/>
    </source>
</evidence>
<keyword evidence="13" id="KW-1185">Reference proteome</keyword>
<evidence type="ECO:0000313" key="12">
    <source>
        <dbReference type="EMBL" id="KAK7597860.1"/>
    </source>
</evidence>
<evidence type="ECO:0000259" key="11">
    <source>
        <dbReference type="Pfam" id="PF01728"/>
    </source>
</evidence>
<name>A0AAN9Y6A5_9HEMI</name>
<feature type="region of interest" description="Disordered" evidence="10">
    <location>
        <begin position="378"/>
        <end position="402"/>
    </location>
</feature>
<dbReference type="HAMAP" id="MF_03162">
    <property type="entry name" value="RNA_methyltr_E_TRM7"/>
    <property type="match status" value="1"/>
</dbReference>
<evidence type="ECO:0000313" key="13">
    <source>
        <dbReference type="Proteomes" id="UP001367676"/>
    </source>
</evidence>
<dbReference type="InterPro" id="IPR028590">
    <property type="entry name" value="RNA_methyltr_E_TRM7"/>
</dbReference>
<dbReference type="PANTHER" id="PTHR10920">
    <property type="entry name" value="RIBOSOMAL RNA METHYLTRANSFERASE"/>
    <property type="match status" value="1"/>
</dbReference>
<comment type="similarity">
    <text evidence="9">Belongs to the class I-like SAM-binding methyltransferase superfamily. RNA methyltransferase RlmE family. TRM7 subfamily.</text>
</comment>
<protein>
    <recommendedName>
        <fullName evidence="9">Putative tRNA (cytidine(32)/guanosine(34)-2'-O)-methyltransferase</fullName>
        <ecNumber evidence="9">2.1.1.205</ecNumber>
    </recommendedName>
    <alternativeName>
        <fullName evidence="9">2'-O-ribose RNA methyltransferase TRM7 homolog</fullName>
    </alternativeName>
</protein>
<dbReference type="PANTHER" id="PTHR10920:SF12">
    <property type="entry name" value="TRNA (CYTIDINE(32)_GUANOSINE(34)-2'-O)-METHYLTRANSFERASE-RELATED"/>
    <property type="match status" value="1"/>
</dbReference>
<proteinExistence type="inferred from homology"/>
<feature type="domain" description="Ribosomal RNA methyltransferase FtsJ" evidence="11">
    <location>
        <begin position="21"/>
        <end position="202"/>
    </location>
</feature>
<evidence type="ECO:0000256" key="7">
    <source>
        <dbReference type="ARBA" id="ARBA00022694"/>
    </source>
</evidence>
<keyword evidence="6 9" id="KW-0949">S-adenosyl-L-methionine</keyword>
<dbReference type="InterPro" id="IPR029063">
    <property type="entry name" value="SAM-dependent_MTases_sf"/>
</dbReference>
<evidence type="ECO:0000256" key="9">
    <source>
        <dbReference type="HAMAP-Rule" id="MF_03162"/>
    </source>
</evidence>
<keyword evidence="3 9" id="KW-0963">Cytoplasm</keyword>
<feature type="compositionally biased region" description="Basic and acidic residues" evidence="10">
    <location>
        <begin position="385"/>
        <end position="402"/>
    </location>
</feature>
<feature type="binding site" evidence="9">
    <location>
        <position position="55"/>
    </location>
    <ligand>
        <name>S-adenosyl-L-methionine</name>
        <dbReference type="ChEBI" id="CHEBI:59789"/>
    </ligand>
</feature>
<gene>
    <name evidence="12" type="ORF">V9T40_010085</name>
</gene>
<evidence type="ECO:0000256" key="3">
    <source>
        <dbReference type="ARBA" id="ARBA00022490"/>
    </source>
</evidence>
<dbReference type="GO" id="GO:0106340">
    <property type="term" value="F:tRNA (guanosine(34)-2'-O)-methyltransferase activity"/>
    <property type="evidence" value="ECO:0007669"/>
    <property type="project" value="UniProtKB-ARBA"/>
</dbReference>
<feature type="binding site" evidence="9">
    <location>
        <position position="53"/>
    </location>
    <ligand>
        <name>S-adenosyl-L-methionine</name>
        <dbReference type="ChEBI" id="CHEBI:59789"/>
    </ligand>
</feature>
<evidence type="ECO:0000256" key="5">
    <source>
        <dbReference type="ARBA" id="ARBA00022679"/>
    </source>
</evidence>
<feature type="binding site" evidence="9">
    <location>
        <position position="78"/>
    </location>
    <ligand>
        <name>S-adenosyl-L-methionine</name>
        <dbReference type="ChEBI" id="CHEBI:59789"/>
    </ligand>
</feature>
<feature type="active site" description="Proton acceptor" evidence="9">
    <location>
        <position position="159"/>
    </location>
</feature>
<evidence type="ECO:0000256" key="2">
    <source>
        <dbReference type="ARBA" id="ARBA00004496"/>
    </source>
</evidence>
<dbReference type="GO" id="GO:0005634">
    <property type="term" value="C:nucleus"/>
    <property type="evidence" value="ECO:0007669"/>
    <property type="project" value="UniProtKB-SubCell"/>
</dbReference>
<dbReference type="AlphaFoldDB" id="A0AAN9Y6A5"/>
<dbReference type="Pfam" id="PF01728">
    <property type="entry name" value="FtsJ"/>
    <property type="match status" value="1"/>
</dbReference>
<evidence type="ECO:0000256" key="1">
    <source>
        <dbReference type="ARBA" id="ARBA00004123"/>
    </source>
</evidence>
<sequence length="402" mass="45273">MGKASKDKRDTYYRQAKEEGWRARSAFKLLQIDEEFKVFEGVQKVVDLCAAPGSWSQVLSKKLRINKDNKDVKIVAVDLQPMAPLPGVIQIQGDITEISTVETILSEFKNERVELVVFDGAPDVTGIHDLDEFVQSQLVLAAMNITTYLLKPGGTFVGKIFRGSDNSLLKSQMLLFFKDVVITKPRSSRNSSAESFVVCKNFELPEGYQLNLINPLLHNTHFDWNNLEGINRYIIPFMCCGDLSAFDSDKGDVLHLRDVSHNIMKPTDPPYAESRNLVTKSGEYVLQKHSDFSDDEASSNSQSGETFASLVDRLEKLEDEEMAGNEVPEFAKFARLISEEYGKKPVETPDLNDDFNLNNLYSEEISQEIEVDTVSAASSSYNIQDESKKQLESELNKLRISQ</sequence>
<dbReference type="GO" id="GO:0005737">
    <property type="term" value="C:cytoplasm"/>
    <property type="evidence" value="ECO:0007669"/>
    <property type="project" value="UniProtKB-SubCell"/>
</dbReference>
<comment type="function">
    <text evidence="9">Methylates the 2'-O-ribose of nucleotides at positions 32 and 34 of the tRNA anticodon loop of substrate tRNAs.</text>
</comment>
<evidence type="ECO:0000256" key="4">
    <source>
        <dbReference type="ARBA" id="ARBA00022603"/>
    </source>
</evidence>
<comment type="catalytic activity">
    <reaction evidence="8 9">
        <text>cytidine(32)/guanosine(34) in tRNA + 2 S-adenosyl-L-methionine = 2'-O-methylcytidine(32)/2'-O-methylguanosine(34) in tRNA + 2 S-adenosyl-L-homocysteine + 2 H(+)</text>
        <dbReference type="Rhea" id="RHEA:42396"/>
        <dbReference type="Rhea" id="RHEA-COMP:10246"/>
        <dbReference type="Rhea" id="RHEA-COMP:10247"/>
        <dbReference type="ChEBI" id="CHEBI:15378"/>
        <dbReference type="ChEBI" id="CHEBI:57856"/>
        <dbReference type="ChEBI" id="CHEBI:59789"/>
        <dbReference type="ChEBI" id="CHEBI:74269"/>
        <dbReference type="ChEBI" id="CHEBI:74445"/>
        <dbReference type="ChEBI" id="CHEBI:74495"/>
        <dbReference type="ChEBI" id="CHEBI:82748"/>
        <dbReference type="EC" id="2.1.1.205"/>
    </reaction>
</comment>
<evidence type="ECO:0000256" key="6">
    <source>
        <dbReference type="ARBA" id="ARBA00022691"/>
    </source>
</evidence>
<dbReference type="SUPFAM" id="SSF53335">
    <property type="entry name" value="S-adenosyl-L-methionine-dependent methyltransferases"/>
    <property type="match status" value="1"/>
</dbReference>
<feature type="binding site" evidence="9">
    <location>
        <position position="119"/>
    </location>
    <ligand>
        <name>S-adenosyl-L-methionine</name>
        <dbReference type="ChEBI" id="CHEBI:59789"/>
    </ligand>
</feature>
<keyword evidence="4 9" id="KW-0489">Methyltransferase</keyword>
<dbReference type="InterPro" id="IPR015507">
    <property type="entry name" value="rRNA-MeTfrase_E"/>
</dbReference>
<feature type="binding site" evidence="9">
    <location>
        <position position="94"/>
    </location>
    <ligand>
        <name>S-adenosyl-L-methionine</name>
        <dbReference type="ChEBI" id="CHEBI:59789"/>
    </ligand>
</feature>
<dbReference type="HAMAP" id="MF_01547">
    <property type="entry name" value="RNA_methyltr_E"/>
    <property type="match status" value="1"/>
</dbReference>
<dbReference type="EC" id="2.1.1.205" evidence="9"/>
<dbReference type="GO" id="GO:0002128">
    <property type="term" value="P:tRNA nucleoside ribose methylation"/>
    <property type="evidence" value="ECO:0007669"/>
    <property type="project" value="UniProtKB-UniRule"/>
</dbReference>
<dbReference type="Gene3D" id="3.40.50.150">
    <property type="entry name" value="Vaccinia Virus protein VP39"/>
    <property type="match status" value="1"/>
</dbReference>
<keyword evidence="7 9" id="KW-0819">tRNA processing</keyword>
<dbReference type="GO" id="GO:0002181">
    <property type="term" value="P:cytoplasmic translation"/>
    <property type="evidence" value="ECO:0007669"/>
    <property type="project" value="UniProtKB-UniRule"/>
</dbReference>
<dbReference type="FunFam" id="3.40.50.150:FF:000040">
    <property type="entry name" value="Putative ribosomal RNA methyltransferase 1"/>
    <property type="match status" value="1"/>
</dbReference>
<organism evidence="12 13">
    <name type="scientific">Parthenolecanium corni</name>
    <dbReference type="NCBI Taxonomy" id="536013"/>
    <lineage>
        <taxon>Eukaryota</taxon>
        <taxon>Metazoa</taxon>
        <taxon>Ecdysozoa</taxon>
        <taxon>Arthropoda</taxon>
        <taxon>Hexapoda</taxon>
        <taxon>Insecta</taxon>
        <taxon>Pterygota</taxon>
        <taxon>Neoptera</taxon>
        <taxon>Paraneoptera</taxon>
        <taxon>Hemiptera</taxon>
        <taxon>Sternorrhyncha</taxon>
        <taxon>Coccoidea</taxon>
        <taxon>Coccidae</taxon>
        <taxon>Parthenolecanium</taxon>
    </lineage>
</organism>
<accession>A0AAN9Y6A5</accession>
<reference evidence="12 13" key="1">
    <citation type="submission" date="2024-03" db="EMBL/GenBank/DDBJ databases">
        <title>Adaptation during the transition from Ophiocordyceps entomopathogen to insect associate is accompanied by gene loss and intensified selection.</title>
        <authorList>
            <person name="Ward C.M."/>
            <person name="Onetto C.A."/>
            <person name="Borneman A.R."/>
        </authorList>
    </citation>
    <scope>NUCLEOTIDE SEQUENCE [LARGE SCALE GENOMIC DNA]</scope>
    <source>
        <strain evidence="12">AWRI1</strain>
        <tissue evidence="12">Single Adult Female</tissue>
    </source>
</reference>
<dbReference type="EMBL" id="JBBCAQ010000017">
    <property type="protein sequence ID" value="KAK7597860.1"/>
    <property type="molecule type" value="Genomic_DNA"/>
</dbReference>
<dbReference type="Proteomes" id="UP001367676">
    <property type="component" value="Unassembled WGS sequence"/>
</dbReference>